<feature type="compositionally biased region" description="Basic and acidic residues" evidence="1">
    <location>
        <begin position="32"/>
        <end position="51"/>
    </location>
</feature>
<evidence type="ECO:0000256" key="1">
    <source>
        <dbReference type="SAM" id="MobiDB-lite"/>
    </source>
</evidence>
<sequence>MSDIIHKPLRLPLSQQSMAAVTSARPSDVELPQDKETEQTEHSLAQQDRRLDEPTFSSHILPAARHPYRLLVQRGRLLLEEKLIEVPNCNTWWETPLEDCPVCDVDDVTKIETKFLYSRYESATENDFSSAPEPISAPILVREEYLVALDEIDNSYRQRGQLYQQYEQNFSGGLLIMGWDGIGKSTFIRYAMTEIVSRGDSVLFYDGKILHAFCKGNYVSATPPEYVSLSIQHPELCYCILLCDLAPGESLPVEFLCGYNYIVATPTSSDREILEQRRHAKVFYLKPWTWPEFYAVVMSHEDCTPRIAWDAYTRGGPTTHLAAVFSASIRPMDRPSAFEEAVKTAIDGMVSHRYGFTHALLSEFSQLVHRPSVVFMSVPLTDMLRRTATLLPPSPMISSMLLDALQFREDVNPKDLFGLVETTQLGLLLQQRRNIARSGV</sequence>
<gene>
    <name evidence="2" type="ORF">K466DRAFT_659466</name>
</gene>
<name>A0A5C3PRS2_9APHY</name>
<protein>
    <submittedName>
        <fullName evidence="2">Uncharacterized protein</fullName>
    </submittedName>
</protein>
<dbReference type="Proteomes" id="UP000308197">
    <property type="component" value="Unassembled WGS sequence"/>
</dbReference>
<dbReference type="AlphaFoldDB" id="A0A5C3PRS2"/>
<reference evidence="2 3" key="1">
    <citation type="journal article" date="2019" name="Nat. Ecol. Evol.">
        <title>Megaphylogeny resolves global patterns of mushroom evolution.</title>
        <authorList>
            <person name="Varga T."/>
            <person name="Krizsan K."/>
            <person name="Foldi C."/>
            <person name="Dima B."/>
            <person name="Sanchez-Garcia M."/>
            <person name="Sanchez-Ramirez S."/>
            <person name="Szollosi G.J."/>
            <person name="Szarkandi J.G."/>
            <person name="Papp V."/>
            <person name="Albert L."/>
            <person name="Andreopoulos W."/>
            <person name="Angelini C."/>
            <person name="Antonin V."/>
            <person name="Barry K.W."/>
            <person name="Bougher N.L."/>
            <person name="Buchanan P."/>
            <person name="Buyck B."/>
            <person name="Bense V."/>
            <person name="Catcheside P."/>
            <person name="Chovatia M."/>
            <person name="Cooper J."/>
            <person name="Damon W."/>
            <person name="Desjardin D."/>
            <person name="Finy P."/>
            <person name="Geml J."/>
            <person name="Haridas S."/>
            <person name="Hughes K."/>
            <person name="Justo A."/>
            <person name="Karasinski D."/>
            <person name="Kautmanova I."/>
            <person name="Kiss B."/>
            <person name="Kocsube S."/>
            <person name="Kotiranta H."/>
            <person name="LaButti K.M."/>
            <person name="Lechner B.E."/>
            <person name="Liimatainen K."/>
            <person name="Lipzen A."/>
            <person name="Lukacs Z."/>
            <person name="Mihaltcheva S."/>
            <person name="Morgado L.N."/>
            <person name="Niskanen T."/>
            <person name="Noordeloos M.E."/>
            <person name="Ohm R.A."/>
            <person name="Ortiz-Santana B."/>
            <person name="Ovrebo C."/>
            <person name="Racz N."/>
            <person name="Riley R."/>
            <person name="Savchenko A."/>
            <person name="Shiryaev A."/>
            <person name="Soop K."/>
            <person name="Spirin V."/>
            <person name="Szebenyi C."/>
            <person name="Tomsovsky M."/>
            <person name="Tulloss R.E."/>
            <person name="Uehling J."/>
            <person name="Grigoriev I.V."/>
            <person name="Vagvolgyi C."/>
            <person name="Papp T."/>
            <person name="Martin F.M."/>
            <person name="Miettinen O."/>
            <person name="Hibbett D.S."/>
            <person name="Nagy L.G."/>
        </authorList>
    </citation>
    <scope>NUCLEOTIDE SEQUENCE [LARGE SCALE GENOMIC DNA]</scope>
    <source>
        <strain evidence="2 3">HHB13444</strain>
    </source>
</reference>
<evidence type="ECO:0000313" key="2">
    <source>
        <dbReference type="EMBL" id="TFK92202.1"/>
    </source>
</evidence>
<evidence type="ECO:0000313" key="3">
    <source>
        <dbReference type="Proteomes" id="UP000308197"/>
    </source>
</evidence>
<dbReference type="InParanoid" id="A0A5C3PRS2"/>
<feature type="region of interest" description="Disordered" evidence="1">
    <location>
        <begin position="16"/>
        <end position="51"/>
    </location>
</feature>
<proteinExistence type="predicted"/>
<organism evidence="2 3">
    <name type="scientific">Polyporus arcularius HHB13444</name>
    <dbReference type="NCBI Taxonomy" id="1314778"/>
    <lineage>
        <taxon>Eukaryota</taxon>
        <taxon>Fungi</taxon>
        <taxon>Dikarya</taxon>
        <taxon>Basidiomycota</taxon>
        <taxon>Agaricomycotina</taxon>
        <taxon>Agaricomycetes</taxon>
        <taxon>Polyporales</taxon>
        <taxon>Polyporaceae</taxon>
        <taxon>Polyporus</taxon>
    </lineage>
</organism>
<dbReference type="EMBL" id="ML211003">
    <property type="protein sequence ID" value="TFK92202.1"/>
    <property type="molecule type" value="Genomic_DNA"/>
</dbReference>
<keyword evidence="3" id="KW-1185">Reference proteome</keyword>
<accession>A0A5C3PRS2</accession>